<evidence type="ECO:0000313" key="3">
    <source>
        <dbReference type="Proteomes" id="UP001597199"/>
    </source>
</evidence>
<dbReference type="PANTHER" id="PTHR34985:SF1">
    <property type="entry name" value="SLR0554 PROTEIN"/>
    <property type="match status" value="1"/>
</dbReference>
<reference evidence="3" key="1">
    <citation type="journal article" date="2019" name="Int. J. Syst. Evol. Microbiol.">
        <title>The Global Catalogue of Microorganisms (GCM) 10K type strain sequencing project: providing services to taxonomists for standard genome sequencing and annotation.</title>
        <authorList>
            <consortium name="The Broad Institute Genomics Platform"/>
            <consortium name="The Broad Institute Genome Sequencing Center for Infectious Disease"/>
            <person name="Wu L."/>
            <person name="Ma J."/>
        </authorList>
    </citation>
    <scope>NUCLEOTIDE SEQUENCE [LARGE SCALE GENOMIC DNA]</scope>
    <source>
        <strain evidence="3">CCM 9110</strain>
    </source>
</reference>
<dbReference type="EMBL" id="JBHTOA010000022">
    <property type="protein sequence ID" value="MFD1398689.1"/>
    <property type="molecule type" value="Genomic_DNA"/>
</dbReference>
<feature type="domain" description="Virulence-associated protein E-like" evidence="1">
    <location>
        <begin position="135"/>
        <end position="349"/>
    </location>
</feature>
<dbReference type="RefSeq" id="WP_236000595.1">
    <property type="nucleotide sequence ID" value="NZ_BOLV01000029.1"/>
</dbReference>
<accession>A0ABW4BDY6</accession>
<name>A0ABW4BDY6_9LACO</name>
<dbReference type="PANTHER" id="PTHR34985">
    <property type="entry name" value="SLR0554 PROTEIN"/>
    <property type="match status" value="1"/>
</dbReference>
<proteinExistence type="predicted"/>
<evidence type="ECO:0000313" key="2">
    <source>
        <dbReference type="EMBL" id="MFD1398689.1"/>
    </source>
</evidence>
<comment type="caution">
    <text evidence="2">The sequence shown here is derived from an EMBL/GenBank/DDBJ whole genome shotgun (WGS) entry which is preliminary data.</text>
</comment>
<gene>
    <name evidence="2" type="ORF">ACFQ41_05160</name>
</gene>
<sequence length="422" mass="47841">MAIDNSALNQLADQQNELSAKVAAMTPPFKKTAQGGIKTTSVVNVQLGIEFDPLLRNALAYNQFTWEVEVLRDIPELHIKKGQMLDMYSAIITGELEHLWDAVFSAQALSNGIMTTAQKAAYNPVQDYLRHAADVWDKQERLKTFMNTFLGVAITPVNDLIVRVWLVGACMKAFEPDAKFDYVLDLVGGQGAGKTTLLERLGAGWYTDQFQNFTDKDYYSTMLRAWIVNDDEMAATANSTFEELKKFISARKLEFRPAYGHTAIRRDKGFVMARTTNETTYLKDKTGERRFLPLLADLEQQKQHPVTDLTPDIVQQIWGEAMSLYRSGFSTELTHDQEMQLSLHRDQFTYVDAVEEEIESVLAKWAGDFITSGEIAKNIGAGDLVKNPRVAKKIKYIMDNRKDWKAGFRKVRGVAQRGWRKV</sequence>
<organism evidence="2 3">
    <name type="scientific">Lacticaseibacillus suilingensis</name>
    <dbReference type="NCBI Taxonomy" id="2799577"/>
    <lineage>
        <taxon>Bacteria</taxon>
        <taxon>Bacillati</taxon>
        <taxon>Bacillota</taxon>
        <taxon>Bacilli</taxon>
        <taxon>Lactobacillales</taxon>
        <taxon>Lactobacillaceae</taxon>
        <taxon>Lacticaseibacillus</taxon>
    </lineage>
</organism>
<keyword evidence="3" id="KW-1185">Reference proteome</keyword>
<dbReference type="Proteomes" id="UP001597199">
    <property type="component" value="Unassembled WGS sequence"/>
</dbReference>
<evidence type="ECO:0000259" key="1">
    <source>
        <dbReference type="Pfam" id="PF05272"/>
    </source>
</evidence>
<protein>
    <submittedName>
        <fullName evidence="2">VapE domain-containing protein</fullName>
    </submittedName>
</protein>
<dbReference type="InterPro" id="IPR007936">
    <property type="entry name" value="VapE-like_dom"/>
</dbReference>
<dbReference type="Pfam" id="PF05272">
    <property type="entry name" value="VapE-like_dom"/>
    <property type="match status" value="1"/>
</dbReference>